<evidence type="ECO:0000313" key="2">
    <source>
        <dbReference type="Proteomes" id="UP000276733"/>
    </source>
</evidence>
<proteinExistence type="predicted"/>
<gene>
    <name evidence="1" type="ORF">NCTC11458_00964</name>
</gene>
<name>A0A7Z8YC90_CAPOC</name>
<evidence type="ECO:0000313" key="1">
    <source>
        <dbReference type="EMBL" id="VDG81671.1"/>
    </source>
</evidence>
<dbReference type="RefSeq" id="WP_181831313.1">
    <property type="nucleotide sequence ID" value="NZ_UYIQ01000001.1"/>
</dbReference>
<organism evidence="1 2">
    <name type="scientific">Capnocytophaga ochracea</name>
    <dbReference type="NCBI Taxonomy" id="1018"/>
    <lineage>
        <taxon>Bacteria</taxon>
        <taxon>Pseudomonadati</taxon>
        <taxon>Bacteroidota</taxon>
        <taxon>Flavobacteriia</taxon>
        <taxon>Flavobacteriales</taxon>
        <taxon>Flavobacteriaceae</taxon>
        <taxon>Capnocytophaga</taxon>
    </lineage>
</organism>
<sequence>MEIIISQPLEKEAKDYALKSRSYTSNRHDFHEGGLEAKERKMFEGKLGEKAIKQFFIERNIKFKEDTTSFDEADFYDFIVYSLDGKELKVDVKTRTESYHTRTLEMVEQMKNKPKDIYISVRLHKDITPYKIDIIGYATREDFLSKNRIQNQGYRNNYALFDNELTNIETLLSNLQKI</sequence>
<dbReference type="Proteomes" id="UP000276733">
    <property type="component" value="Unassembled WGS sequence"/>
</dbReference>
<accession>A0A7Z8YC90</accession>
<comment type="caution">
    <text evidence="1">The sequence shown here is derived from an EMBL/GenBank/DDBJ whole genome shotgun (WGS) entry which is preliminary data.</text>
</comment>
<dbReference type="AlphaFoldDB" id="A0A7Z8YC90"/>
<dbReference type="EMBL" id="UYIQ01000001">
    <property type="protein sequence ID" value="VDG81671.1"/>
    <property type="molecule type" value="Genomic_DNA"/>
</dbReference>
<protein>
    <recommendedName>
        <fullName evidence="3">Protein NO VEIN C-terminal domain-containing protein</fullName>
    </recommendedName>
</protein>
<evidence type="ECO:0008006" key="3">
    <source>
        <dbReference type="Google" id="ProtNLM"/>
    </source>
</evidence>
<reference evidence="1 2" key="1">
    <citation type="submission" date="2018-11" db="EMBL/GenBank/DDBJ databases">
        <authorList>
            <consortium name="Pathogen Informatics"/>
        </authorList>
    </citation>
    <scope>NUCLEOTIDE SEQUENCE [LARGE SCALE GENOMIC DNA]</scope>
    <source>
        <strain evidence="1 2">NCTC11458</strain>
    </source>
</reference>